<keyword evidence="5" id="KW-1133">Transmembrane helix</keyword>
<reference evidence="7 8" key="1">
    <citation type="submission" date="2018-04" db="EMBL/GenBank/DDBJ databases">
        <title>Thalassorhabdus spongiae gen. nov., sp. nov., isolated from a marine sponge in South-West Iceland.</title>
        <authorList>
            <person name="Knobloch S."/>
            <person name="Daussin A."/>
            <person name="Johannsson R."/>
            <person name="Marteinsson V.T."/>
        </authorList>
    </citation>
    <scope>NUCLEOTIDE SEQUENCE [LARGE SCALE GENOMIC DNA]</scope>
    <source>
        <strain evidence="7 8">Hp12</strain>
    </source>
</reference>
<evidence type="ECO:0000313" key="8">
    <source>
        <dbReference type="Proteomes" id="UP000244906"/>
    </source>
</evidence>
<keyword evidence="3" id="KW-0378">Hydrolase</keyword>
<dbReference type="GO" id="GO:0008236">
    <property type="term" value="F:serine-type peptidase activity"/>
    <property type="evidence" value="ECO:0007669"/>
    <property type="project" value="UniProtKB-KW"/>
</dbReference>
<evidence type="ECO:0000256" key="4">
    <source>
        <dbReference type="ARBA" id="ARBA00022825"/>
    </source>
</evidence>
<keyword evidence="5" id="KW-0812">Transmembrane</keyword>
<organism evidence="7 8">
    <name type="scientific">Pelagibaculum spongiae</name>
    <dbReference type="NCBI Taxonomy" id="2080658"/>
    <lineage>
        <taxon>Bacteria</taxon>
        <taxon>Pseudomonadati</taxon>
        <taxon>Pseudomonadota</taxon>
        <taxon>Gammaproteobacteria</taxon>
        <taxon>Oceanospirillales</taxon>
        <taxon>Pelagibaculum</taxon>
    </lineage>
</organism>
<keyword evidence="8" id="KW-1185">Reference proteome</keyword>
<evidence type="ECO:0000256" key="1">
    <source>
        <dbReference type="ARBA" id="ARBA00008683"/>
    </source>
</evidence>
<feature type="domain" description="Peptidase S49" evidence="6">
    <location>
        <begin position="138"/>
        <end position="277"/>
    </location>
</feature>
<protein>
    <submittedName>
        <fullName evidence="7">S49 family peptidase</fullName>
    </submittedName>
</protein>
<keyword evidence="5" id="KW-0472">Membrane</keyword>
<evidence type="ECO:0000256" key="2">
    <source>
        <dbReference type="ARBA" id="ARBA00022670"/>
    </source>
</evidence>
<dbReference type="InterPro" id="IPR047272">
    <property type="entry name" value="S49_SppA_C"/>
</dbReference>
<comment type="similarity">
    <text evidence="1">Belongs to the peptidase S49 family.</text>
</comment>
<evidence type="ECO:0000256" key="5">
    <source>
        <dbReference type="SAM" id="Phobius"/>
    </source>
</evidence>
<dbReference type="Proteomes" id="UP000244906">
    <property type="component" value="Unassembled WGS sequence"/>
</dbReference>
<sequence length="326" mass="35505">MQQPQGPIHGQDDWARQALEKLASNALDEQKRSRRWGIFFKTLTFAYLFIILGFMVSASPGSEDRPVTRPHTALVELQGAIMPDGPVTADDLSSSLRKAFANPNSKAVILRVNSPGGSPVQAGRISDEIKRLKAEYPDKKLYVVADETMASAAYYVAAGADEIYADKASLVGSIGVLMDTFGFVDTMKLLGVERRLITAGENKGFLDPFSPLSSKQKAFAEKMVATIHQQFISVVREGRGDRLKESPEIFSGLVWSGEDALALGLIDGLKSTGQVARDVVGEERIVNYTQQEDVFERFAKKVGLGVAQAMATGLAQFSANSETRIR</sequence>
<dbReference type="PANTHER" id="PTHR42987:SF8">
    <property type="entry name" value="PROTEINASE"/>
    <property type="match status" value="1"/>
</dbReference>
<dbReference type="GO" id="GO:0006508">
    <property type="term" value="P:proteolysis"/>
    <property type="evidence" value="ECO:0007669"/>
    <property type="project" value="UniProtKB-KW"/>
</dbReference>
<feature type="transmembrane region" description="Helical" evidence="5">
    <location>
        <begin position="38"/>
        <end position="58"/>
    </location>
</feature>
<proteinExistence type="inferred from homology"/>
<dbReference type="RefSeq" id="WP_116687433.1">
    <property type="nucleotide sequence ID" value="NZ_CAWNYD010000004.1"/>
</dbReference>
<dbReference type="InterPro" id="IPR002142">
    <property type="entry name" value="Peptidase_S49"/>
</dbReference>
<evidence type="ECO:0000313" key="7">
    <source>
        <dbReference type="EMBL" id="PVZ69049.1"/>
    </source>
</evidence>
<keyword evidence="2" id="KW-0645">Protease</keyword>
<dbReference type="AlphaFoldDB" id="A0A2V1H172"/>
<dbReference type="OrthoDB" id="9764363at2"/>
<gene>
    <name evidence="7" type="ORF">DC094_11810</name>
</gene>
<evidence type="ECO:0000259" key="6">
    <source>
        <dbReference type="Pfam" id="PF01343"/>
    </source>
</evidence>
<dbReference type="InterPro" id="IPR029045">
    <property type="entry name" value="ClpP/crotonase-like_dom_sf"/>
</dbReference>
<evidence type="ECO:0000256" key="3">
    <source>
        <dbReference type="ARBA" id="ARBA00022801"/>
    </source>
</evidence>
<dbReference type="Pfam" id="PF01343">
    <property type="entry name" value="Peptidase_S49"/>
    <property type="match status" value="1"/>
</dbReference>
<dbReference type="CDD" id="cd07023">
    <property type="entry name" value="S49_Sppa_N_C"/>
    <property type="match status" value="1"/>
</dbReference>
<dbReference type="EMBL" id="QDDL01000004">
    <property type="protein sequence ID" value="PVZ69049.1"/>
    <property type="molecule type" value="Genomic_DNA"/>
</dbReference>
<name>A0A2V1H172_9GAMM</name>
<accession>A0A2V1H172</accession>
<comment type="caution">
    <text evidence="7">The sequence shown here is derived from an EMBL/GenBank/DDBJ whole genome shotgun (WGS) entry which is preliminary data.</text>
</comment>
<keyword evidence="4" id="KW-0720">Serine protease</keyword>
<dbReference type="SUPFAM" id="SSF52096">
    <property type="entry name" value="ClpP/crotonase"/>
    <property type="match status" value="1"/>
</dbReference>
<dbReference type="Gene3D" id="6.20.330.10">
    <property type="match status" value="1"/>
</dbReference>
<dbReference type="Gene3D" id="3.90.226.10">
    <property type="entry name" value="2-enoyl-CoA Hydratase, Chain A, domain 1"/>
    <property type="match status" value="1"/>
</dbReference>
<dbReference type="PANTHER" id="PTHR42987">
    <property type="entry name" value="PEPTIDASE S49"/>
    <property type="match status" value="1"/>
</dbReference>